<feature type="domain" description="Ig-like" evidence="13">
    <location>
        <begin position="1445"/>
        <end position="1542"/>
    </location>
</feature>
<dbReference type="GO" id="GO:0003677">
    <property type="term" value="F:DNA binding"/>
    <property type="evidence" value="ECO:0007669"/>
    <property type="project" value="UniProtKB-KW"/>
</dbReference>
<dbReference type="InterPro" id="IPR043502">
    <property type="entry name" value="DNA/RNA_pol_sf"/>
</dbReference>
<dbReference type="Gene3D" id="1.10.150.130">
    <property type="match status" value="1"/>
</dbReference>
<dbReference type="PANTHER" id="PTHR33066">
    <property type="entry name" value="INTEGRASE_SAM-LIKE_N DOMAIN-CONTAINING PROTEIN"/>
    <property type="match status" value="1"/>
</dbReference>
<comment type="subcellular location">
    <subcellularLocation>
        <location evidence="1">Membrane</location>
    </subcellularLocation>
</comment>
<dbReference type="SUPFAM" id="SSF48726">
    <property type="entry name" value="Immunoglobulin"/>
    <property type="match status" value="1"/>
</dbReference>
<dbReference type="PANTHER" id="PTHR33066:SF2">
    <property type="entry name" value="FILAGGRIN-2-LIKE"/>
    <property type="match status" value="1"/>
</dbReference>
<dbReference type="InterPro" id="IPR013783">
    <property type="entry name" value="Ig-like_fold"/>
</dbReference>
<dbReference type="SMART" id="SM00409">
    <property type="entry name" value="IG"/>
    <property type="match status" value="1"/>
</dbReference>
<dbReference type="GO" id="GO:0050863">
    <property type="term" value="P:regulation of T cell activation"/>
    <property type="evidence" value="ECO:0007669"/>
    <property type="project" value="UniProtKB-ARBA"/>
</dbReference>
<feature type="domain" description="Reverse transcriptase" evidence="14">
    <location>
        <begin position="561"/>
        <end position="744"/>
    </location>
</feature>
<dbReference type="InterPro" id="IPR010998">
    <property type="entry name" value="Integrase_recombinase_N"/>
</dbReference>
<evidence type="ECO:0000256" key="2">
    <source>
        <dbReference type="ARBA" id="ARBA00010879"/>
    </source>
</evidence>
<dbReference type="PROSITE" id="PS50878">
    <property type="entry name" value="RT_POL"/>
    <property type="match status" value="1"/>
</dbReference>
<reference evidence="15" key="1">
    <citation type="submission" date="2021-02" db="EMBL/GenBank/DDBJ databases">
        <title>Comparative genomics reveals that relaxation of natural selection precedes convergent phenotypic evolution of cavefish.</title>
        <authorList>
            <person name="Peng Z."/>
        </authorList>
    </citation>
    <scope>NUCLEOTIDE SEQUENCE</scope>
    <source>
        <tissue evidence="15">Muscle</tissue>
    </source>
</reference>
<evidence type="ECO:0000313" key="15">
    <source>
        <dbReference type="EMBL" id="KAI7791165.1"/>
    </source>
</evidence>
<evidence type="ECO:0000256" key="9">
    <source>
        <dbReference type="ARBA" id="ARBA00023180"/>
    </source>
</evidence>
<comment type="caution">
    <text evidence="15">The sequence shown here is derived from an EMBL/GenBank/DDBJ whole genome shotgun (WGS) entry which is preliminary data.</text>
</comment>
<dbReference type="SUPFAM" id="SSF56672">
    <property type="entry name" value="DNA/RNA polymerases"/>
    <property type="match status" value="1"/>
</dbReference>
<dbReference type="FunFam" id="2.60.40.10:FF:000142">
    <property type="entry name" value="V-set domain-containing T-cell activation inhibitor 1"/>
    <property type="match status" value="1"/>
</dbReference>
<keyword evidence="8" id="KW-0233">DNA recombination</keyword>
<dbReference type="InterPro" id="IPR013151">
    <property type="entry name" value="Immunoglobulin_dom"/>
</dbReference>
<dbReference type="InterPro" id="IPR036179">
    <property type="entry name" value="Ig-like_dom_sf"/>
</dbReference>
<keyword evidence="6 12" id="KW-0472">Membrane</keyword>
<dbReference type="InterPro" id="IPR007110">
    <property type="entry name" value="Ig-like_dom"/>
</dbReference>
<evidence type="ECO:0000256" key="10">
    <source>
        <dbReference type="ARBA" id="ARBA00023319"/>
    </source>
</evidence>
<dbReference type="GO" id="GO:0016020">
    <property type="term" value="C:membrane"/>
    <property type="evidence" value="ECO:0007669"/>
    <property type="project" value="UniProtKB-SubCell"/>
</dbReference>
<dbReference type="Pfam" id="PF00078">
    <property type="entry name" value="RVT_1"/>
    <property type="match status" value="1"/>
</dbReference>
<evidence type="ECO:0000256" key="3">
    <source>
        <dbReference type="ARBA" id="ARBA00012180"/>
    </source>
</evidence>
<evidence type="ECO:0000256" key="4">
    <source>
        <dbReference type="ARBA" id="ARBA00022729"/>
    </source>
</evidence>
<comment type="similarity">
    <text evidence="2">Belongs to the beta type-B retroviral polymerase family. HERV class-II K(HML-2) pol subfamily.</text>
</comment>
<dbReference type="GO" id="GO:0006310">
    <property type="term" value="P:DNA recombination"/>
    <property type="evidence" value="ECO:0007669"/>
    <property type="project" value="UniProtKB-KW"/>
</dbReference>
<dbReference type="Gene3D" id="3.30.70.270">
    <property type="match status" value="1"/>
</dbReference>
<dbReference type="InterPro" id="IPR013762">
    <property type="entry name" value="Integrase-like_cat_sf"/>
</dbReference>
<evidence type="ECO:0000256" key="12">
    <source>
        <dbReference type="SAM" id="Phobius"/>
    </source>
</evidence>
<sequence length="1611" mass="174893">MSRCSLGCGVLIEDGDKHDVCVRCLGVQHAETAFVDSSCPHCGQMVIEMLRSRVAVFSRESATTSHASRAVMRMAKAIPFAKASGEGDMGISAPSRSPHCSPAGGATPSASSFTQSDTMRDEDEMSIAASESEFLASDPDDSLQLPPRGGRAQEEADVEMSAMLSRAAVCIGLECTPVPLPQRSRLDTWFLGSERDSKPRPTPVPFFPEVHEELAKTWNAPFSARTRQTGSVALSSLDGGAARGYVDVPQVERAVAVHLCPQAASTWRGRPKLPSKACRTSASLVSKAYTAAGQAASSLHAMAILQVHQAKALKEIHEGKTDPGLMQELRTATDLALRATKVTARALGRAMSTMVVQERHLWLNLAQMSDAEKVRFLDAPIAQGGLFGDTVEDFAQQFSTVKKQTEAISHILPRRDSAAHGVRPLDVASWRGATSNVFCSPQHSQIDGAGVCIARQASQQSQSSSRGPAPGERPALPAIKPPPGGSMKQIVPLVPLSRSLGAWLELPTPSRWLRRTIRLGYAIQFARNPPKFRGILVTSVRGRDAPVLRSEVATLLAKGAIESVPLAEMSKGFYSPYFIVPKKGGGVRPILDLRTLNRHLHKLPFRMLTQKRILASVRCQDWFMAIDLKDAYFHVSILPRHRPFLRFAFEGRAYQYRVLPFGLSLSPRVFTKIVEAALSPLRERGVRVLNYLDDWLILAHSRDLLCAHRDLVLRHLDRLGLQVNREKSMLSPVQSILYLVGGSPETISEAPGTHGILGGGDTPRVDAHEAASTLAPESSSLGSVAHRQQADGDYASLPTHPNPVVFHGLPSGRGTPRAGYEACRGDNRRLPAGLGCSVQRARSVGALDGPPPALAYQLPRVVGCATCIEEAAASRAGQARAGPVGQHYCSSVYQSSGWRSLTAVNTTCPTPPPVESAGDPLPACHVYPRRPEPDSRRALSSVYASRRVATPPPRSPAHLGAVRAGPGGPVCLPRNHPLPALVLSDRGTPRHGCPSAQLAAGQAEVRLPPSEPHCTDPVQGQGRGASSVTRCATLAQPDLVLGANALDDSSPLADSPDEGPAFPGEGHVMASQARPLEPPCLAPGRDEEILSGLPPAVVATISQARAPATRRLYAYKWRLFSTWCASRGEDPRSCAIGSVLSFLQERLETNLSPSTLKVYVAAIAAHHNSVAGKSLGQHDLVIRFLRGARRRNPPRPHSIPSWDLDVALTGLTRPPFEPLGDASLPHLTMKTVLLLALASIKRVGDLQAFSVSPDCLEFGPRDSHVILRPRPGYVPKVPTAPFRDQVVNLQALPTGEEDPTPSVLCPVRALRLYLDRTQSFRSSDQLFVCFGGQQQGRAVSKQRLAHWIVDAVKAAYQSLNRPCPLGVRAHSTRGVASSWALARGASLADICRAAGWATPNTFARFYNLRVEPVSARVLHGHIYFSICLFALLINRVSLQVVGFIGDDVVLPCNSSDIDHKHSDITVYWRHNGSLNVYDIINGKSSVQDQSPRYNNRAKILSENYEKGNFNITLSSLSHTDAGEYQCFVTHSNELLKVQLLIKESTEDKRANEQAKERLLWMRILIPTFFVLVICFSVICIAFRWKKKKNEKNCCVLSAPEDFRLQTNILEQ</sequence>
<dbReference type="Gene3D" id="1.10.287.3160">
    <property type="match status" value="1"/>
</dbReference>
<feature type="compositionally biased region" description="Low complexity" evidence="11">
    <location>
        <begin position="101"/>
        <end position="112"/>
    </location>
</feature>
<evidence type="ECO:0000256" key="5">
    <source>
        <dbReference type="ARBA" id="ARBA00023125"/>
    </source>
</evidence>
<evidence type="ECO:0000256" key="7">
    <source>
        <dbReference type="ARBA" id="ARBA00023157"/>
    </source>
</evidence>
<dbReference type="Gene3D" id="2.60.40.10">
    <property type="entry name" value="Immunoglobulins"/>
    <property type="match status" value="1"/>
</dbReference>
<evidence type="ECO:0000259" key="14">
    <source>
        <dbReference type="PROSITE" id="PS50878"/>
    </source>
</evidence>
<evidence type="ECO:0000256" key="6">
    <source>
        <dbReference type="ARBA" id="ARBA00023136"/>
    </source>
</evidence>
<keyword evidence="12" id="KW-0812">Transmembrane</keyword>
<keyword evidence="7" id="KW-1015">Disulfide bond</keyword>
<feature type="transmembrane region" description="Helical" evidence="12">
    <location>
        <begin position="1559"/>
        <end position="1582"/>
    </location>
</feature>
<name>A0A9W7T5R1_TRIRA</name>
<dbReference type="Pfam" id="PF00047">
    <property type="entry name" value="ig"/>
    <property type="match status" value="1"/>
</dbReference>
<dbReference type="GO" id="GO:0004523">
    <property type="term" value="F:RNA-DNA hybrid ribonuclease activity"/>
    <property type="evidence" value="ECO:0007669"/>
    <property type="project" value="UniProtKB-EC"/>
</dbReference>
<feature type="region of interest" description="Disordered" evidence="11">
    <location>
        <begin position="1046"/>
        <end position="1066"/>
    </location>
</feature>
<dbReference type="Proteomes" id="UP001059041">
    <property type="component" value="Linkage Group LG25"/>
</dbReference>
<feature type="compositionally biased region" description="Low complexity" evidence="11">
    <location>
        <begin position="454"/>
        <end position="466"/>
    </location>
</feature>
<proteinExistence type="inferred from homology"/>
<dbReference type="SUPFAM" id="SSF47823">
    <property type="entry name" value="lambda integrase-like, N-terminal domain"/>
    <property type="match status" value="1"/>
</dbReference>
<accession>A0A9W7T5R1</accession>
<keyword evidence="10" id="KW-0393">Immunoglobulin domain</keyword>
<keyword evidence="16" id="KW-1185">Reference proteome</keyword>
<organism evidence="15 16">
    <name type="scientific">Triplophysa rosa</name>
    <name type="common">Cave loach</name>
    <dbReference type="NCBI Taxonomy" id="992332"/>
    <lineage>
        <taxon>Eukaryota</taxon>
        <taxon>Metazoa</taxon>
        <taxon>Chordata</taxon>
        <taxon>Craniata</taxon>
        <taxon>Vertebrata</taxon>
        <taxon>Euteleostomi</taxon>
        <taxon>Actinopterygii</taxon>
        <taxon>Neopterygii</taxon>
        <taxon>Teleostei</taxon>
        <taxon>Ostariophysi</taxon>
        <taxon>Cypriniformes</taxon>
        <taxon>Nemacheilidae</taxon>
        <taxon>Triplophysa</taxon>
    </lineage>
</organism>
<dbReference type="InterPro" id="IPR011010">
    <property type="entry name" value="DNA_brk_join_enz"/>
</dbReference>
<evidence type="ECO:0000256" key="11">
    <source>
        <dbReference type="SAM" id="MobiDB-lite"/>
    </source>
</evidence>
<dbReference type="EC" id="3.1.26.4" evidence="3"/>
<keyword evidence="9" id="KW-0325">Glycoprotein</keyword>
<dbReference type="InterPro" id="IPR000477">
    <property type="entry name" value="RT_dom"/>
</dbReference>
<evidence type="ECO:0000313" key="16">
    <source>
        <dbReference type="Proteomes" id="UP001059041"/>
    </source>
</evidence>
<evidence type="ECO:0000259" key="13">
    <source>
        <dbReference type="PROSITE" id="PS50835"/>
    </source>
</evidence>
<dbReference type="Gene3D" id="1.10.443.10">
    <property type="entry name" value="Intergrase catalytic core"/>
    <property type="match status" value="1"/>
</dbReference>
<keyword evidence="4" id="KW-0732">Signal</keyword>
<evidence type="ECO:0000256" key="1">
    <source>
        <dbReference type="ARBA" id="ARBA00004370"/>
    </source>
</evidence>
<dbReference type="PROSITE" id="PS50835">
    <property type="entry name" value="IG_LIKE"/>
    <property type="match status" value="1"/>
</dbReference>
<gene>
    <name evidence="15" type="ORF">IRJ41_011137</name>
</gene>
<dbReference type="GO" id="GO:0015074">
    <property type="term" value="P:DNA integration"/>
    <property type="evidence" value="ECO:0007669"/>
    <property type="project" value="InterPro"/>
</dbReference>
<evidence type="ECO:0000256" key="8">
    <source>
        <dbReference type="ARBA" id="ARBA00023172"/>
    </source>
</evidence>
<dbReference type="CDD" id="cd03714">
    <property type="entry name" value="RT_DIRS1"/>
    <property type="match status" value="1"/>
</dbReference>
<dbReference type="EMBL" id="JAFHDT010000025">
    <property type="protein sequence ID" value="KAI7791165.1"/>
    <property type="molecule type" value="Genomic_DNA"/>
</dbReference>
<dbReference type="Gene3D" id="3.10.10.10">
    <property type="entry name" value="HIV Type 1 Reverse Transcriptase, subunit A, domain 1"/>
    <property type="match status" value="1"/>
</dbReference>
<protein>
    <recommendedName>
        <fullName evidence="3">ribonuclease H</fullName>
        <ecNumber evidence="3">3.1.26.4</ecNumber>
    </recommendedName>
</protein>
<dbReference type="SUPFAM" id="SSF56349">
    <property type="entry name" value="DNA breaking-rejoining enzymes"/>
    <property type="match status" value="1"/>
</dbReference>
<feature type="region of interest" description="Disordered" evidence="11">
    <location>
        <begin position="454"/>
        <end position="484"/>
    </location>
</feature>
<feature type="region of interest" description="Disordered" evidence="11">
    <location>
        <begin position="86"/>
        <end position="153"/>
    </location>
</feature>
<keyword evidence="12" id="KW-1133">Transmembrane helix</keyword>
<dbReference type="InterPro" id="IPR003599">
    <property type="entry name" value="Ig_sub"/>
</dbReference>
<dbReference type="InterPro" id="IPR043128">
    <property type="entry name" value="Rev_trsase/Diguanyl_cyclase"/>
</dbReference>
<dbReference type="GO" id="GO:1903037">
    <property type="term" value="P:regulation of leukocyte cell-cell adhesion"/>
    <property type="evidence" value="ECO:0007669"/>
    <property type="project" value="UniProtKB-ARBA"/>
</dbReference>
<keyword evidence="5" id="KW-0238">DNA-binding</keyword>